<comment type="caution">
    <text evidence="9">The sequence shown here is derived from an EMBL/GenBank/DDBJ whole genome shotgun (WGS) entry which is preliminary data.</text>
</comment>
<evidence type="ECO:0000259" key="7">
    <source>
        <dbReference type="PROSITE" id="PS51736"/>
    </source>
</evidence>
<dbReference type="PANTHER" id="PTHR30461">
    <property type="entry name" value="DNA-INVERTASE FROM LAMBDOID PROPHAGE"/>
    <property type="match status" value="1"/>
</dbReference>
<dbReference type="InterPro" id="IPR050639">
    <property type="entry name" value="SSR_resolvase"/>
</dbReference>
<dbReference type="InterPro" id="IPR006119">
    <property type="entry name" value="Resolv_N"/>
</dbReference>
<evidence type="ECO:0000313" key="10">
    <source>
        <dbReference type="Proteomes" id="UP000264217"/>
    </source>
</evidence>
<evidence type="ECO:0000259" key="8">
    <source>
        <dbReference type="PROSITE" id="PS51737"/>
    </source>
</evidence>
<proteinExistence type="predicted"/>
<keyword evidence="10" id="KW-1185">Reference proteome</keyword>
<dbReference type="Pfam" id="PF07508">
    <property type="entry name" value="Recombinase"/>
    <property type="match status" value="1"/>
</dbReference>
<feature type="active site" description="O-(5'-phospho-DNA)-serine intermediate" evidence="4 5">
    <location>
        <position position="11"/>
    </location>
</feature>
<dbReference type="InterPro" id="IPR006118">
    <property type="entry name" value="Recombinase_CS"/>
</dbReference>
<protein>
    <submittedName>
        <fullName evidence="9">Recombinase family protein</fullName>
    </submittedName>
</protein>
<dbReference type="Gene3D" id="3.90.1750.20">
    <property type="entry name" value="Putative Large Serine Recombinase, Chain B, Domain 2"/>
    <property type="match status" value="1"/>
</dbReference>
<dbReference type="InterPro" id="IPR011109">
    <property type="entry name" value="DNA_bind_recombinase_dom"/>
</dbReference>
<dbReference type="SUPFAM" id="SSF53041">
    <property type="entry name" value="Resolvase-like"/>
    <property type="match status" value="1"/>
</dbReference>
<dbReference type="EMBL" id="QWDC01000001">
    <property type="protein sequence ID" value="RFZ94143.1"/>
    <property type="molecule type" value="Genomic_DNA"/>
</dbReference>
<accession>A0A372NVF8</accession>
<evidence type="ECO:0000256" key="1">
    <source>
        <dbReference type="ARBA" id="ARBA00022908"/>
    </source>
</evidence>
<organism evidence="9 10">
    <name type="scientific">Mucilaginibacter conchicola</name>
    <dbReference type="NCBI Taxonomy" id="2303333"/>
    <lineage>
        <taxon>Bacteria</taxon>
        <taxon>Pseudomonadati</taxon>
        <taxon>Bacteroidota</taxon>
        <taxon>Sphingobacteriia</taxon>
        <taxon>Sphingobacteriales</taxon>
        <taxon>Sphingobacteriaceae</taxon>
        <taxon>Mucilaginibacter</taxon>
    </lineage>
</organism>
<feature type="domain" description="Recombinase" evidence="8">
    <location>
        <begin position="159"/>
        <end position="268"/>
    </location>
</feature>
<evidence type="ECO:0000256" key="3">
    <source>
        <dbReference type="ARBA" id="ARBA00023172"/>
    </source>
</evidence>
<dbReference type="AlphaFoldDB" id="A0A372NVF8"/>
<keyword evidence="6" id="KW-0175">Coiled coil</keyword>
<dbReference type="GO" id="GO:0003677">
    <property type="term" value="F:DNA binding"/>
    <property type="evidence" value="ECO:0007669"/>
    <property type="project" value="UniProtKB-KW"/>
</dbReference>
<dbReference type="CDD" id="cd00338">
    <property type="entry name" value="Ser_Recombinase"/>
    <property type="match status" value="1"/>
</dbReference>
<reference evidence="9 10" key="1">
    <citation type="submission" date="2018-08" db="EMBL/GenBank/DDBJ databases">
        <title>Mucilaginibacter sp. MYSH2.</title>
        <authorList>
            <person name="Seo T."/>
        </authorList>
    </citation>
    <scope>NUCLEOTIDE SEQUENCE [LARGE SCALE GENOMIC DNA]</scope>
    <source>
        <strain evidence="9 10">MYSH2</strain>
    </source>
</reference>
<sequence length="564" mass="64836">MESAYLYVRVSTDEQARKGFSLPEQEDRLLKYCEFGNIEVKGIYREDYSAKNFNRPEWKKLIATIKKDSGKKENNILFIKWDRFSRNIEYAYEMIGILRKYRATAMAIDQPIDFTVPESTVMLAVYLSIPEAENSRRALNTSNGMRRAKLLGRYPNKAPLGFTNCTGPDEKKYIIPAYPEADIIKWAFKQLAKNSFKIEVVRRMACAKGLVCSRSGFWKLVRNPVYCGFIPISTIGQAPELIKAVHEPLISETLFYEVQSIINTRRKVESKSDELGNAFFLRGFLICPACGKKLSGSFSRGSTRKYPYYHCFKGCPTRIRAELVNNSYNEKLQKMLLLDGVIGLFNLVLEDENIGSQRAEYLQDRRLLKKQLEEQQLLISKARKLFVTDRLKFDDFKELKLESQIICSNVGVELSSNASKLRLLRQQLEVDGRSINQIFYNFLKLNILDKKYIVSMIPPKTIDINTGTVSIQIGSILAKILSFKKSNSLIEVSDLDTRPNNFRERKVTIKSAISLMGRNGIQLEEGEAGVILDFLYHMARTYNFTNVKINHIPKWISNQQKPAW</sequence>
<dbReference type="RefSeq" id="WP_117389709.1">
    <property type="nucleotide sequence ID" value="NZ_QWDC01000001.1"/>
</dbReference>
<dbReference type="InterPro" id="IPR036162">
    <property type="entry name" value="Resolvase-like_N_sf"/>
</dbReference>
<dbReference type="InterPro" id="IPR038109">
    <property type="entry name" value="DNA_bind_recomb_sf"/>
</dbReference>
<dbReference type="Pfam" id="PF00239">
    <property type="entry name" value="Resolvase"/>
    <property type="match status" value="1"/>
</dbReference>
<evidence type="ECO:0000256" key="5">
    <source>
        <dbReference type="PROSITE-ProRule" id="PRU10137"/>
    </source>
</evidence>
<name>A0A372NVF8_9SPHI</name>
<dbReference type="PROSITE" id="PS51736">
    <property type="entry name" value="RECOMBINASES_3"/>
    <property type="match status" value="1"/>
</dbReference>
<evidence type="ECO:0000256" key="4">
    <source>
        <dbReference type="PIRSR" id="PIRSR606118-50"/>
    </source>
</evidence>
<gene>
    <name evidence="9" type="ORF">D0C36_00875</name>
</gene>
<feature type="coiled-coil region" evidence="6">
    <location>
        <begin position="358"/>
        <end position="385"/>
    </location>
</feature>
<dbReference type="GO" id="GO:0015074">
    <property type="term" value="P:DNA integration"/>
    <property type="evidence" value="ECO:0007669"/>
    <property type="project" value="UniProtKB-KW"/>
</dbReference>
<keyword evidence="3" id="KW-0233">DNA recombination</keyword>
<feature type="domain" description="Resolvase/invertase-type recombinase catalytic" evidence="7">
    <location>
        <begin position="3"/>
        <end position="152"/>
    </location>
</feature>
<dbReference type="Proteomes" id="UP000264217">
    <property type="component" value="Unassembled WGS sequence"/>
</dbReference>
<dbReference type="OrthoDB" id="9815006at2"/>
<evidence type="ECO:0000256" key="6">
    <source>
        <dbReference type="SAM" id="Coils"/>
    </source>
</evidence>
<keyword evidence="1" id="KW-0229">DNA integration</keyword>
<dbReference type="PROSITE" id="PS00397">
    <property type="entry name" value="RECOMBINASES_1"/>
    <property type="match status" value="1"/>
</dbReference>
<evidence type="ECO:0000313" key="9">
    <source>
        <dbReference type="EMBL" id="RFZ94143.1"/>
    </source>
</evidence>
<dbReference type="PANTHER" id="PTHR30461:SF2">
    <property type="entry name" value="SERINE RECOMBINASE PINE-RELATED"/>
    <property type="match status" value="1"/>
</dbReference>
<dbReference type="GO" id="GO:0000150">
    <property type="term" value="F:DNA strand exchange activity"/>
    <property type="evidence" value="ECO:0007669"/>
    <property type="project" value="InterPro"/>
</dbReference>
<dbReference type="SMART" id="SM00857">
    <property type="entry name" value="Resolvase"/>
    <property type="match status" value="1"/>
</dbReference>
<keyword evidence="2" id="KW-0238">DNA-binding</keyword>
<dbReference type="Gene3D" id="3.40.50.1390">
    <property type="entry name" value="Resolvase, N-terminal catalytic domain"/>
    <property type="match status" value="1"/>
</dbReference>
<dbReference type="PROSITE" id="PS51737">
    <property type="entry name" value="RECOMBINASE_DNA_BIND"/>
    <property type="match status" value="1"/>
</dbReference>
<evidence type="ECO:0000256" key="2">
    <source>
        <dbReference type="ARBA" id="ARBA00023125"/>
    </source>
</evidence>